<dbReference type="InterPro" id="IPR042099">
    <property type="entry name" value="ANL_N_sf"/>
</dbReference>
<dbReference type="OrthoDB" id="9765680at2"/>
<dbReference type="PANTHER" id="PTHR43201:SF5">
    <property type="entry name" value="MEDIUM-CHAIN ACYL-COA LIGASE ACSF2, MITOCHONDRIAL"/>
    <property type="match status" value="1"/>
</dbReference>
<dbReference type="Pfam" id="PF00501">
    <property type="entry name" value="AMP-binding"/>
    <property type="match status" value="1"/>
</dbReference>
<protein>
    <submittedName>
        <fullName evidence="5">Acyl-CoA synthetase (AMP-forming)/AMP-acid ligase II</fullName>
    </submittedName>
</protein>
<dbReference type="InterPro" id="IPR000873">
    <property type="entry name" value="AMP-dep_synth/lig_dom"/>
</dbReference>
<organism evidence="5 6">
    <name type="scientific">Dactylococcopsis salina (strain PCC 8305)</name>
    <name type="common">Myxobactron salinum</name>
    <dbReference type="NCBI Taxonomy" id="13035"/>
    <lineage>
        <taxon>Bacteria</taxon>
        <taxon>Bacillati</taxon>
        <taxon>Cyanobacteriota</taxon>
        <taxon>Cyanophyceae</taxon>
        <taxon>Nodosilineales</taxon>
        <taxon>Cymatolegaceae</taxon>
        <taxon>Dactylococcopsis</taxon>
    </lineage>
</organism>
<dbReference type="Gene3D" id="3.40.50.12780">
    <property type="entry name" value="N-terminal domain of ligase-like"/>
    <property type="match status" value="1"/>
</dbReference>
<dbReference type="RefSeq" id="WP_015228526.1">
    <property type="nucleotide sequence ID" value="NC_019780.1"/>
</dbReference>
<comment type="similarity">
    <text evidence="1">Belongs to the ATP-dependent AMP-binding enzyme family.</text>
</comment>
<proteinExistence type="inferred from homology"/>
<evidence type="ECO:0000256" key="1">
    <source>
        <dbReference type="ARBA" id="ARBA00006432"/>
    </source>
</evidence>
<keyword evidence="6" id="KW-1185">Reference proteome</keyword>
<dbReference type="GO" id="GO:0006631">
    <property type="term" value="P:fatty acid metabolic process"/>
    <property type="evidence" value="ECO:0007669"/>
    <property type="project" value="TreeGrafter"/>
</dbReference>
<dbReference type="InterPro" id="IPR025110">
    <property type="entry name" value="AMP-bd_C"/>
</dbReference>
<dbReference type="KEGG" id="dsl:Dacsa_0758"/>
<dbReference type="HOGENOM" id="CLU_000022_59_3_3"/>
<evidence type="ECO:0000256" key="2">
    <source>
        <dbReference type="ARBA" id="ARBA00022598"/>
    </source>
</evidence>
<dbReference type="AlphaFoldDB" id="K9YRH3"/>
<dbReference type="SUPFAM" id="SSF56801">
    <property type="entry name" value="Acetyl-CoA synthetase-like"/>
    <property type="match status" value="1"/>
</dbReference>
<accession>K9YRH3</accession>
<evidence type="ECO:0000313" key="6">
    <source>
        <dbReference type="Proteomes" id="UP000010482"/>
    </source>
</evidence>
<dbReference type="EMBL" id="CP003944">
    <property type="protein sequence ID" value="AFZ49514.1"/>
    <property type="molecule type" value="Genomic_DNA"/>
</dbReference>
<evidence type="ECO:0000259" key="4">
    <source>
        <dbReference type="Pfam" id="PF13193"/>
    </source>
</evidence>
<sequence>MEYPRNWLWERFNLCNGEDAWLNLDIDRLRTHTALLYQKTQKNSILLLNVKSYYQFLGSFFVGVAKNCQIFLGNSQWKPQEWKQVLSIVKPDLIIHETDLEIISSSPSSLETETTIMIPTGGSSGNIRFVKHNWKTLSASVTGFSRHFETEKVNCFCLLPLYHVSGLMQLMRALLTGGNLIVYPYKTIETAWRNQDLATLENLETFPQQDYFISLVPTQLQRLINFGAGHWLSQFKCVLLGGAPAWESLLETGRKYNIPIALTYGMTETASQIVTLKPDDFLAGNNSVGKVLPHAKISIRGEAGERLTKGKVGRIAIESESLGLSYYPDSDWNREEFVTDDLGYFDEENYLYIVGRNSRKIITGGENVFPDEVEAMILSIGLVTDVYVIGLPDQNWGEVISAVYVPKEDSITSSEIETKLKQYLSPYKIPKQWLTVKALPRNEQGKVNHRLVLSLWNNSRLGGEDETQHQSPKL</sequence>
<keyword evidence="2 5" id="KW-0436">Ligase</keyword>
<feature type="domain" description="AMP-binding enzyme C-terminal" evidence="4">
    <location>
        <begin position="372"/>
        <end position="446"/>
    </location>
</feature>
<dbReference type="Pfam" id="PF13193">
    <property type="entry name" value="AMP-binding_C"/>
    <property type="match status" value="1"/>
</dbReference>
<dbReference type="InterPro" id="IPR045851">
    <property type="entry name" value="AMP-bd_C_sf"/>
</dbReference>
<dbReference type="Proteomes" id="UP000010482">
    <property type="component" value="Chromosome"/>
</dbReference>
<dbReference type="eggNOG" id="COG0318">
    <property type="taxonomic scope" value="Bacteria"/>
</dbReference>
<feature type="domain" description="AMP-dependent synthetase/ligase" evidence="3">
    <location>
        <begin position="110"/>
        <end position="327"/>
    </location>
</feature>
<gene>
    <name evidence="5" type="ORF">Dacsa_0758</name>
</gene>
<evidence type="ECO:0000259" key="3">
    <source>
        <dbReference type="Pfam" id="PF00501"/>
    </source>
</evidence>
<name>K9YRH3_DACS8</name>
<evidence type="ECO:0000313" key="5">
    <source>
        <dbReference type="EMBL" id="AFZ49514.1"/>
    </source>
</evidence>
<dbReference type="Gene3D" id="3.30.300.30">
    <property type="match status" value="1"/>
</dbReference>
<dbReference type="PATRIC" id="fig|13035.3.peg.844"/>
<dbReference type="STRING" id="13035.Dacsa_0758"/>
<dbReference type="PANTHER" id="PTHR43201">
    <property type="entry name" value="ACYL-COA SYNTHETASE"/>
    <property type="match status" value="1"/>
</dbReference>
<dbReference type="GO" id="GO:0031956">
    <property type="term" value="F:medium-chain fatty acid-CoA ligase activity"/>
    <property type="evidence" value="ECO:0007669"/>
    <property type="project" value="TreeGrafter"/>
</dbReference>
<reference evidence="5" key="1">
    <citation type="submission" date="2012-04" db="EMBL/GenBank/DDBJ databases">
        <title>Finished genome of Dactylococcopsis salina PCC 8305.</title>
        <authorList>
            <consortium name="US DOE Joint Genome Institute"/>
            <person name="Gugger M."/>
            <person name="Coursin T."/>
            <person name="Rippka R."/>
            <person name="Tandeau De Marsac N."/>
            <person name="Huntemann M."/>
            <person name="Wei C.-L."/>
            <person name="Han J."/>
            <person name="Detter J.C."/>
            <person name="Han C."/>
            <person name="Tapia R."/>
            <person name="Daligault H."/>
            <person name="Chen A."/>
            <person name="Krypides N."/>
            <person name="Mavromatis K."/>
            <person name="Markowitz V."/>
            <person name="Szeto E."/>
            <person name="Ivanova N."/>
            <person name="Ovchinnikova G."/>
            <person name="Pagani I."/>
            <person name="Pati A."/>
            <person name="Goodwin L."/>
            <person name="Peters L."/>
            <person name="Pitluck S."/>
            <person name="Woyke T."/>
            <person name="Kerfeld C."/>
        </authorList>
    </citation>
    <scope>NUCLEOTIDE SEQUENCE [LARGE SCALE GENOMIC DNA]</scope>
    <source>
        <strain evidence="5">PCC 8305</strain>
    </source>
</reference>